<keyword evidence="11 16" id="KW-0472">Membrane</keyword>
<keyword evidence="10" id="KW-0443">Lipid metabolism</keyword>
<evidence type="ECO:0000256" key="7">
    <source>
        <dbReference type="ARBA" id="ARBA00022679"/>
    </source>
</evidence>
<keyword evidence="9 16" id="KW-1133">Transmembrane helix</keyword>
<dbReference type="InterPro" id="IPR050324">
    <property type="entry name" value="CDP-alcohol_PTase-I"/>
</dbReference>
<evidence type="ECO:0000256" key="6">
    <source>
        <dbReference type="ARBA" id="ARBA00022516"/>
    </source>
</evidence>
<dbReference type="EC" id="2.7.8.8" evidence="4"/>
<dbReference type="InterPro" id="IPR048254">
    <property type="entry name" value="CDP_ALCOHOL_P_TRANSF_CS"/>
</dbReference>
<keyword evidence="6" id="KW-0444">Lipid biosynthesis</keyword>
<comment type="catalytic activity">
    <reaction evidence="1">
        <text>a CDP-1,2-diacyl-sn-glycerol + L-serine = a 1,2-diacyl-sn-glycero-3-phospho-L-serine + CMP + H(+)</text>
        <dbReference type="Rhea" id="RHEA:16913"/>
        <dbReference type="ChEBI" id="CHEBI:15378"/>
        <dbReference type="ChEBI" id="CHEBI:33384"/>
        <dbReference type="ChEBI" id="CHEBI:57262"/>
        <dbReference type="ChEBI" id="CHEBI:58332"/>
        <dbReference type="ChEBI" id="CHEBI:60377"/>
        <dbReference type="EC" id="2.7.8.8"/>
    </reaction>
</comment>
<evidence type="ECO:0000256" key="11">
    <source>
        <dbReference type="ARBA" id="ARBA00023136"/>
    </source>
</evidence>
<evidence type="ECO:0000256" key="14">
    <source>
        <dbReference type="ARBA" id="ARBA00032361"/>
    </source>
</evidence>
<dbReference type="Proteomes" id="UP000255110">
    <property type="component" value="Unassembled WGS sequence"/>
</dbReference>
<evidence type="ECO:0000256" key="8">
    <source>
        <dbReference type="ARBA" id="ARBA00022692"/>
    </source>
</evidence>
<evidence type="ECO:0000256" key="12">
    <source>
        <dbReference type="ARBA" id="ARBA00023209"/>
    </source>
</evidence>
<dbReference type="NCBIfam" id="TIGR00473">
    <property type="entry name" value="pssA"/>
    <property type="match status" value="1"/>
</dbReference>
<dbReference type="Pfam" id="PF01066">
    <property type="entry name" value="CDP-OH_P_transf"/>
    <property type="match status" value="1"/>
</dbReference>
<comment type="similarity">
    <text evidence="3 15">Belongs to the CDP-alcohol phosphatidyltransferase class-I family.</text>
</comment>
<dbReference type="STRING" id="460.Lstg_1678"/>
<dbReference type="RefSeq" id="WP_058477240.1">
    <property type="nucleotide sequence ID" value="NZ_CAAAIO010000017.1"/>
</dbReference>
<evidence type="ECO:0000313" key="17">
    <source>
        <dbReference type="EMBL" id="KTD77321.1"/>
    </source>
</evidence>
<dbReference type="GO" id="GO:0008654">
    <property type="term" value="P:phospholipid biosynthetic process"/>
    <property type="evidence" value="ECO:0007669"/>
    <property type="project" value="UniProtKB-KW"/>
</dbReference>
<evidence type="ECO:0000256" key="3">
    <source>
        <dbReference type="ARBA" id="ARBA00010441"/>
    </source>
</evidence>
<accession>A0A378L5R3</accession>
<feature type="transmembrane region" description="Helical" evidence="16">
    <location>
        <begin position="98"/>
        <end position="116"/>
    </location>
</feature>
<organism evidence="18 20">
    <name type="scientific">Legionella steigerwaltii</name>
    <dbReference type="NCBI Taxonomy" id="460"/>
    <lineage>
        <taxon>Bacteria</taxon>
        <taxon>Pseudomonadati</taxon>
        <taxon>Pseudomonadota</taxon>
        <taxon>Gammaproteobacteria</taxon>
        <taxon>Legionellales</taxon>
        <taxon>Legionellaceae</taxon>
        <taxon>Legionella</taxon>
    </lineage>
</organism>
<dbReference type="Gene3D" id="1.20.120.1760">
    <property type="match status" value="1"/>
</dbReference>
<protein>
    <recommendedName>
        <fullName evidence="5">CDP-diacylglycerol--serine O-phosphatidyltransferase</fullName>
        <ecNumber evidence="4">2.7.8.8</ecNumber>
    </recommendedName>
    <alternativeName>
        <fullName evidence="14">Phosphatidylserine synthase</fullName>
    </alternativeName>
</protein>
<evidence type="ECO:0000256" key="4">
    <source>
        <dbReference type="ARBA" id="ARBA00013174"/>
    </source>
</evidence>
<evidence type="ECO:0000256" key="16">
    <source>
        <dbReference type="SAM" id="Phobius"/>
    </source>
</evidence>
<gene>
    <name evidence="18" type="primary">pssA</name>
    <name evidence="17" type="ORF">Lstg_1678</name>
    <name evidence="18" type="ORF">NCTC11991_00625</name>
</gene>
<dbReference type="InterPro" id="IPR000462">
    <property type="entry name" value="CDP-OH_P_trans"/>
</dbReference>
<evidence type="ECO:0000256" key="10">
    <source>
        <dbReference type="ARBA" id="ARBA00023098"/>
    </source>
</evidence>
<dbReference type="PANTHER" id="PTHR14269">
    <property type="entry name" value="CDP-DIACYLGLYCEROL--GLYCEROL-3-PHOSPHATE 3-PHOSPHATIDYLTRANSFERASE-RELATED"/>
    <property type="match status" value="1"/>
</dbReference>
<dbReference type="AlphaFoldDB" id="A0A378L5R3"/>
<dbReference type="OrthoDB" id="9777147at2"/>
<feature type="transmembrane region" description="Helical" evidence="16">
    <location>
        <begin position="214"/>
        <end position="233"/>
    </location>
</feature>
<feature type="transmembrane region" description="Helical" evidence="16">
    <location>
        <begin position="128"/>
        <end position="149"/>
    </location>
</feature>
<keyword evidence="7 15" id="KW-0808">Transferase</keyword>
<dbReference type="PANTHER" id="PTHR14269:SF61">
    <property type="entry name" value="CDP-DIACYLGLYCEROL--SERINE O-PHOSPHATIDYLTRANSFERASE"/>
    <property type="match status" value="1"/>
</dbReference>
<keyword evidence="19" id="KW-1185">Reference proteome</keyword>
<evidence type="ECO:0000256" key="9">
    <source>
        <dbReference type="ARBA" id="ARBA00022989"/>
    </source>
</evidence>
<comment type="subcellular location">
    <subcellularLocation>
        <location evidence="2">Endomembrane system</location>
        <topology evidence="2">Multi-pass membrane protein</topology>
    </subcellularLocation>
</comment>
<keyword evidence="12" id="KW-0594">Phospholipid biosynthesis</keyword>
<evidence type="ECO:0000256" key="1">
    <source>
        <dbReference type="ARBA" id="ARBA00000287"/>
    </source>
</evidence>
<dbReference type="EMBL" id="UGOY01000001">
    <property type="protein sequence ID" value="STY22047.1"/>
    <property type="molecule type" value="Genomic_DNA"/>
</dbReference>
<feature type="transmembrane region" description="Helical" evidence="16">
    <location>
        <begin position="155"/>
        <end position="179"/>
    </location>
</feature>
<keyword evidence="13" id="KW-1208">Phospholipid metabolism</keyword>
<keyword evidence="8 16" id="KW-0812">Transmembrane</keyword>
<name>A0A378L5R3_9GAMM</name>
<feature type="transmembrane region" description="Helical" evidence="16">
    <location>
        <begin position="9"/>
        <end position="29"/>
    </location>
</feature>
<dbReference type="Proteomes" id="UP000054820">
    <property type="component" value="Unassembled WGS sequence"/>
</dbReference>
<feature type="transmembrane region" description="Helical" evidence="16">
    <location>
        <begin position="191"/>
        <end position="208"/>
    </location>
</feature>
<dbReference type="PROSITE" id="PS00379">
    <property type="entry name" value="CDP_ALCOHOL_P_TRANSF"/>
    <property type="match status" value="1"/>
</dbReference>
<dbReference type="InterPro" id="IPR004533">
    <property type="entry name" value="CDP-diaglyc--ser_O-PTrfase"/>
</dbReference>
<dbReference type="GO" id="GO:0012505">
    <property type="term" value="C:endomembrane system"/>
    <property type="evidence" value="ECO:0007669"/>
    <property type="project" value="UniProtKB-SubCell"/>
</dbReference>
<evidence type="ECO:0000313" key="18">
    <source>
        <dbReference type="EMBL" id="STY22047.1"/>
    </source>
</evidence>
<evidence type="ECO:0000313" key="19">
    <source>
        <dbReference type="Proteomes" id="UP000054820"/>
    </source>
</evidence>
<dbReference type="EMBL" id="LNYZ01000013">
    <property type="protein sequence ID" value="KTD77321.1"/>
    <property type="molecule type" value="Genomic_DNA"/>
</dbReference>
<dbReference type="InterPro" id="IPR043130">
    <property type="entry name" value="CDP-OH_PTrfase_TM_dom"/>
</dbReference>
<reference evidence="18 20" key="2">
    <citation type="submission" date="2018-06" db="EMBL/GenBank/DDBJ databases">
        <authorList>
            <consortium name="Pathogen Informatics"/>
            <person name="Doyle S."/>
        </authorList>
    </citation>
    <scope>NUCLEOTIDE SEQUENCE [LARGE SCALE GENOMIC DNA]</scope>
    <source>
        <strain evidence="18 20">NCTC11991</strain>
    </source>
</reference>
<evidence type="ECO:0000313" key="20">
    <source>
        <dbReference type="Proteomes" id="UP000255110"/>
    </source>
</evidence>
<sequence>MEKESHSGIYLLPNLFTTASLFAAFYSLVASMKGQFEASIIAIFIGMIADGLDGRIARLTHTQTEFGAEYDSLSDMVTFGVAPSLLLYNLMLSQLGKVGWLVAFVYTAAVALRLARFNTQLETADKRYFQGLPCPPSAAVIASFSWLCYQHDWENMFVTILAAILSLIASGLMVSNFRYYSFKEVDFKGKVPFLYVLVMIILFVAIAANPSLVLFVGFTIYALSGLFMTLLALQKMRKKKSKEMKQ</sequence>
<evidence type="ECO:0000256" key="2">
    <source>
        <dbReference type="ARBA" id="ARBA00004127"/>
    </source>
</evidence>
<evidence type="ECO:0000256" key="5">
    <source>
        <dbReference type="ARBA" id="ARBA00017171"/>
    </source>
</evidence>
<evidence type="ECO:0000256" key="15">
    <source>
        <dbReference type="RuleBase" id="RU003750"/>
    </source>
</evidence>
<evidence type="ECO:0000256" key="13">
    <source>
        <dbReference type="ARBA" id="ARBA00023264"/>
    </source>
</evidence>
<dbReference type="GO" id="GO:0003882">
    <property type="term" value="F:CDP-diacylglycerol-serine O-phosphatidyltransferase activity"/>
    <property type="evidence" value="ECO:0007669"/>
    <property type="project" value="UniProtKB-EC"/>
</dbReference>
<dbReference type="GO" id="GO:0016020">
    <property type="term" value="C:membrane"/>
    <property type="evidence" value="ECO:0007669"/>
    <property type="project" value="InterPro"/>
</dbReference>
<proteinExistence type="inferred from homology"/>
<reference evidence="17 19" key="1">
    <citation type="submission" date="2015-11" db="EMBL/GenBank/DDBJ databases">
        <title>Genomic analysis of 38 Legionella species identifies large and diverse effector repertoires.</title>
        <authorList>
            <person name="Burstein D."/>
            <person name="Amaro F."/>
            <person name="Zusman T."/>
            <person name="Lifshitz Z."/>
            <person name="Cohen O."/>
            <person name="Gilbert J.A."/>
            <person name="Pupko T."/>
            <person name="Shuman H.A."/>
            <person name="Segal G."/>
        </authorList>
    </citation>
    <scope>NUCLEOTIDE SEQUENCE [LARGE SCALE GENOMIC DNA]</scope>
    <source>
        <strain evidence="17 19">SC-18-C9</strain>
    </source>
</reference>